<dbReference type="OrthoDB" id="1393670at2759"/>
<dbReference type="PRINTS" id="PR00080">
    <property type="entry name" value="SDRFAMILY"/>
</dbReference>
<evidence type="ECO:0000313" key="5">
    <source>
        <dbReference type="EMBL" id="EPE08475.1"/>
    </source>
</evidence>
<dbReference type="EMBL" id="KE148149">
    <property type="protein sequence ID" value="EPE08475.1"/>
    <property type="molecule type" value="Genomic_DNA"/>
</dbReference>
<dbReference type="InterPro" id="IPR002347">
    <property type="entry name" value="SDR_fam"/>
</dbReference>
<dbReference type="Pfam" id="PF13561">
    <property type="entry name" value="adh_short_C2"/>
    <property type="match status" value="1"/>
</dbReference>
<dbReference type="HOGENOM" id="CLU_010194_1_0_1"/>
<evidence type="ECO:0000256" key="4">
    <source>
        <dbReference type="SAM" id="MobiDB-lite"/>
    </source>
</evidence>
<gene>
    <name evidence="5" type="ORF">F503_01258</name>
</gene>
<dbReference type="PRINTS" id="PR00081">
    <property type="entry name" value="GDHRDH"/>
</dbReference>
<dbReference type="GO" id="GO:0016491">
    <property type="term" value="F:oxidoreductase activity"/>
    <property type="evidence" value="ECO:0007669"/>
    <property type="project" value="UniProtKB-KW"/>
</dbReference>
<dbReference type="SUPFAM" id="SSF51735">
    <property type="entry name" value="NAD(P)-binding Rossmann-fold domains"/>
    <property type="match status" value="2"/>
</dbReference>
<dbReference type="eggNOG" id="KOG0725">
    <property type="taxonomic scope" value="Eukaryota"/>
</dbReference>
<accession>S3D4Y7</accession>
<keyword evidence="3" id="KW-0560">Oxidoreductase</keyword>
<evidence type="ECO:0000256" key="1">
    <source>
        <dbReference type="ARBA" id="ARBA00006484"/>
    </source>
</evidence>
<name>S3D4Y7_OPHP1</name>
<dbReference type="AlphaFoldDB" id="S3D4Y7"/>
<dbReference type="VEuPathDB" id="FungiDB:F503_01258"/>
<feature type="region of interest" description="Disordered" evidence="4">
    <location>
        <begin position="85"/>
        <end position="136"/>
    </location>
</feature>
<dbReference type="PANTHER" id="PTHR43639">
    <property type="entry name" value="OXIDOREDUCTASE, SHORT-CHAIN DEHYDROGENASE/REDUCTASE FAMILY (AFU_ORTHOLOGUE AFUA_5G02870)"/>
    <property type="match status" value="1"/>
</dbReference>
<feature type="region of interest" description="Disordered" evidence="4">
    <location>
        <begin position="364"/>
        <end position="400"/>
    </location>
</feature>
<comment type="similarity">
    <text evidence="1">Belongs to the short-chain dehydrogenases/reductases (SDR) family.</text>
</comment>
<proteinExistence type="inferred from homology"/>
<dbReference type="PANTHER" id="PTHR43639:SF1">
    <property type="entry name" value="SHORT-CHAIN DEHYDROGENASE_REDUCTASE FAMILY PROTEIN"/>
    <property type="match status" value="1"/>
</dbReference>
<dbReference type="PROSITE" id="PS00061">
    <property type="entry name" value="ADH_SHORT"/>
    <property type="match status" value="1"/>
</dbReference>
<protein>
    <submittedName>
        <fullName evidence="5">Short-chain dehydrogenase reductase sdr</fullName>
    </submittedName>
</protein>
<feature type="compositionally biased region" description="Polar residues" evidence="4">
    <location>
        <begin position="390"/>
        <end position="400"/>
    </location>
</feature>
<dbReference type="Proteomes" id="UP000016923">
    <property type="component" value="Unassembled WGS sequence"/>
</dbReference>
<evidence type="ECO:0000313" key="6">
    <source>
        <dbReference type="Proteomes" id="UP000016923"/>
    </source>
</evidence>
<evidence type="ECO:0000256" key="3">
    <source>
        <dbReference type="ARBA" id="ARBA00023002"/>
    </source>
</evidence>
<dbReference type="CDD" id="cd05233">
    <property type="entry name" value="SDR_c"/>
    <property type="match status" value="1"/>
</dbReference>
<keyword evidence="2" id="KW-0521">NADP</keyword>
<feature type="compositionally biased region" description="Polar residues" evidence="4">
    <location>
        <begin position="108"/>
        <end position="117"/>
    </location>
</feature>
<evidence type="ECO:0000256" key="2">
    <source>
        <dbReference type="ARBA" id="ARBA00022857"/>
    </source>
</evidence>
<reference evidence="5 6" key="1">
    <citation type="journal article" date="2013" name="BMC Genomics">
        <title>The genome and transcriptome of the pine saprophyte Ophiostoma piceae, and a comparison with the bark beetle-associated pine pathogen Grosmannia clavigera.</title>
        <authorList>
            <person name="Haridas S."/>
            <person name="Wang Y."/>
            <person name="Lim L."/>
            <person name="Massoumi Alamouti S."/>
            <person name="Jackman S."/>
            <person name="Docking R."/>
            <person name="Robertson G."/>
            <person name="Birol I."/>
            <person name="Bohlmann J."/>
            <person name="Breuil C."/>
        </authorList>
    </citation>
    <scope>NUCLEOTIDE SEQUENCE [LARGE SCALE GENOMIC DNA]</scope>
    <source>
        <strain evidence="5 6">UAMH 11346</strain>
    </source>
</reference>
<organism evidence="5 6">
    <name type="scientific">Ophiostoma piceae (strain UAMH 11346)</name>
    <name type="common">Sap stain fungus</name>
    <dbReference type="NCBI Taxonomy" id="1262450"/>
    <lineage>
        <taxon>Eukaryota</taxon>
        <taxon>Fungi</taxon>
        <taxon>Dikarya</taxon>
        <taxon>Ascomycota</taxon>
        <taxon>Pezizomycotina</taxon>
        <taxon>Sordariomycetes</taxon>
        <taxon>Sordariomycetidae</taxon>
        <taxon>Ophiostomatales</taxon>
        <taxon>Ophiostomataceae</taxon>
        <taxon>Ophiostoma</taxon>
    </lineage>
</organism>
<dbReference type="STRING" id="1262450.S3D4Y7"/>
<keyword evidence="6" id="KW-1185">Reference proteome</keyword>
<dbReference type="InterPro" id="IPR036291">
    <property type="entry name" value="NAD(P)-bd_dom_sf"/>
</dbReference>
<sequence length="400" mass="40592">MDNFNFPSRSLQGRVAIVTGAAFTGRVTNGCAIAIMLARDGCNVICVNNLYAGLENTVSFINAEQAKHAGLEPLRPQAVSIKKPEATGLGNSQPGRQGTDAGGGGRLPQQQPVQAQTADRPKPSPGTSATKLSNGAIGMPGRAVPFKCDIKFEADCAAAVQLALDTFGRLDILVNNTGIVGASGTAVEVDMDEWVESMDINVGSMVRMTKYAVPAMQVCGNKTGKEKSGGSIINMGSVTGLRGGAPHLLYPTSKAAVVGMSKAMAGHFGPLGVRVNCVCPGIGYQPATFGEGTLKELSLLGTEGTPGDVAAAVVFLASDHARWITGTDMIVDAGATAVVNMSLPKAASAAIPLASGGKRPAGVSTAGAGVNGHGPGTMNTNGNGVKPVSGSKQPVHSTKQ</sequence>
<dbReference type="InterPro" id="IPR020904">
    <property type="entry name" value="Sc_DH/Rdtase_CS"/>
</dbReference>
<dbReference type="FunFam" id="3.40.50.720:FF:000084">
    <property type="entry name" value="Short-chain dehydrogenase reductase"/>
    <property type="match status" value="1"/>
</dbReference>
<dbReference type="Gene3D" id="3.40.50.720">
    <property type="entry name" value="NAD(P)-binding Rossmann-like Domain"/>
    <property type="match status" value="2"/>
</dbReference>